<protein>
    <recommendedName>
        <fullName evidence="6">Pyrimidine-nucleoside phosphorylase</fullName>
        <ecNumber evidence="5">2.4.2.2</ecNumber>
    </recommendedName>
</protein>
<dbReference type="GO" id="GO:0009032">
    <property type="term" value="F:thymidine phosphorylase activity"/>
    <property type="evidence" value="ECO:0007669"/>
    <property type="project" value="TreeGrafter"/>
</dbReference>
<evidence type="ECO:0000256" key="1">
    <source>
        <dbReference type="ARBA" id="ARBA00001066"/>
    </source>
</evidence>
<dbReference type="AlphaFoldDB" id="A0A926HNQ4"/>
<dbReference type="Pfam" id="PF07831">
    <property type="entry name" value="PYNP_C"/>
    <property type="match status" value="1"/>
</dbReference>
<evidence type="ECO:0000256" key="10">
    <source>
        <dbReference type="ARBA" id="ARBA00048525"/>
    </source>
</evidence>
<evidence type="ECO:0000256" key="4">
    <source>
        <dbReference type="ARBA" id="ARBA00011738"/>
    </source>
</evidence>
<dbReference type="InterPro" id="IPR035902">
    <property type="entry name" value="Nuc_phospho_transferase"/>
</dbReference>
<comment type="similarity">
    <text evidence="3">Belongs to the thymidine/pyrimidine-nucleoside phosphorylase family.</text>
</comment>
<dbReference type="NCBIfam" id="NF004490">
    <property type="entry name" value="PRK05820.1"/>
    <property type="match status" value="1"/>
</dbReference>
<comment type="subunit">
    <text evidence="4">Homodimer.</text>
</comment>
<organism evidence="12 13">
    <name type="scientific">Gehongia tenuis</name>
    <dbReference type="NCBI Taxonomy" id="2763655"/>
    <lineage>
        <taxon>Bacteria</taxon>
        <taxon>Bacillati</taxon>
        <taxon>Bacillota</taxon>
        <taxon>Clostridia</taxon>
        <taxon>Christensenellales</taxon>
        <taxon>Christensenellaceae</taxon>
        <taxon>Gehongia</taxon>
    </lineage>
</organism>
<dbReference type="PANTHER" id="PTHR10515">
    <property type="entry name" value="THYMIDINE PHOSPHORYLASE"/>
    <property type="match status" value="1"/>
</dbReference>
<dbReference type="Pfam" id="PF00591">
    <property type="entry name" value="Glycos_transf_3"/>
    <property type="match status" value="1"/>
</dbReference>
<keyword evidence="13" id="KW-1185">Reference proteome</keyword>
<evidence type="ECO:0000256" key="2">
    <source>
        <dbReference type="ARBA" id="ARBA00003877"/>
    </source>
</evidence>
<dbReference type="SUPFAM" id="SSF52418">
    <property type="entry name" value="Nucleoside phosphorylase/phosphoribosyltransferase catalytic domain"/>
    <property type="match status" value="1"/>
</dbReference>
<evidence type="ECO:0000256" key="3">
    <source>
        <dbReference type="ARBA" id="ARBA00006915"/>
    </source>
</evidence>
<dbReference type="EMBL" id="JACRSR010000001">
    <property type="protein sequence ID" value="MBC8530403.1"/>
    <property type="molecule type" value="Genomic_DNA"/>
</dbReference>
<dbReference type="Pfam" id="PF02885">
    <property type="entry name" value="Glycos_trans_3N"/>
    <property type="match status" value="1"/>
</dbReference>
<dbReference type="GO" id="GO:0006213">
    <property type="term" value="P:pyrimidine nucleoside metabolic process"/>
    <property type="evidence" value="ECO:0007669"/>
    <property type="project" value="InterPro"/>
</dbReference>
<dbReference type="SMART" id="SM00941">
    <property type="entry name" value="PYNP_C"/>
    <property type="match status" value="1"/>
</dbReference>
<name>A0A926HNQ4_9FIRM</name>
<comment type="catalytic activity">
    <reaction evidence="1">
        <text>2'-deoxyuridine + phosphate = 2-deoxy-alpha-D-ribose 1-phosphate + uracil</text>
        <dbReference type="Rhea" id="RHEA:22824"/>
        <dbReference type="ChEBI" id="CHEBI:16450"/>
        <dbReference type="ChEBI" id="CHEBI:17568"/>
        <dbReference type="ChEBI" id="CHEBI:43474"/>
        <dbReference type="ChEBI" id="CHEBI:57259"/>
        <dbReference type="EC" id="2.4.2.2"/>
    </reaction>
</comment>
<evidence type="ECO:0000256" key="8">
    <source>
        <dbReference type="ARBA" id="ARBA00022679"/>
    </source>
</evidence>
<dbReference type="InterPro" id="IPR013102">
    <property type="entry name" value="PYNP_C"/>
</dbReference>
<evidence type="ECO:0000256" key="6">
    <source>
        <dbReference type="ARBA" id="ARBA00014680"/>
    </source>
</evidence>
<keyword evidence="8 12" id="KW-0808">Transferase</keyword>
<dbReference type="InterPro" id="IPR036566">
    <property type="entry name" value="PYNP-like_C_sf"/>
</dbReference>
<comment type="catalytic activity">
    <reaction evidence="10">
        <text>thymidine + phosphate = 2-deoxy-alpha-D-ribose 1-phosphate + thymine</text>
        <dbReference type="Rhea" id="RHEA:16037"/>
        <dbReference type="ChEBI" id="CHEBI:17748"/>
        <dbReference type="ChEBI" id="CHEBI:17821"/>
        <dbReference type="ChEBI" id="CHEBI:43474"/>
        <dbReference type="ChEBI" id="CHEBI:57259"/>
        <dbReference type="EC" id="2.4.2.2"/>
    </reaction>
</comment>
<comment type="function">
    <text evidence="2">Catalyzes phosphorolysis of the pyrimidine nucleosides uridine, thymidine and 2'-deoxyuridine with the formation of the corresponding pyrimidine base and ribose-1-phosphate.</text>
</comment>
<proteinExistence type="inferred from homology"/>
<gene>
    <name evidence="12" type="ORF">H8696_00900</name>
</gene>
<dbReference type="PANTHER" id="PTHR10515:SF0">
    <property type="entry name" value="THYMIDINE PHOSPHORYLASE"/>
    <property type="match status" value="1"/>
</dbReference>
<sequence>MLEIIERKRWGGKLSRAMIEDAVLGYTRGEIPDYQMSALLMAICLNGMDEEETFELTRAMARSGERVDLTAIPGVKVDKHSTGGVADTTTLVIGPWAAAVGVPVAKMSGRGLSFTGGTIDKLEAIPGFRTDLSMAEFTAAVREVGVAVTGQSGELAPADKKIYALRDVTGTVESLPLIASSIMSKKLSSGADGLVLDVKCGEGAFMATKEAGEELARAMVRIAGSAGLRAVALVTAMDQPLGENIGNALEVAEAIEILQGGRKDSDLYRVCRALAAEMTALSLGLEQREAEKRLDAALSTGEALEKFRAMVARQGGDPETADHPARLYDPPAFVITAWRDGVIEAQHPRALGLLAQRMGAGREKLGDAIDPKVGLVLKKRVGDPVAAGEPLCEVHLGRRMDEAAVRERFKEAVVIGEKAEKRPVLLARIDETG</sequence>
<dbReference type="GO" id="GO:0005829">
    <property type="term" value="C:cytosol"/>
    <property type="evidence" value="ECO:0007669"/>
    <property type="project" value="TreeGrafter"/>
</dbReference>
<dbReference type="Gene3D" id="3.40.1030.10">
    <property type="entry name" value="Nucleoside phosphorylase/phosphoribosyltransferase catalytic domain"/>
    <property type="match status" value="1"/>
</dbReference>
<dbReference type="RefSeq" id="WP_249314312.1">
    <property type="nucleotide sequence ID" value="NZ_JACRSR010000001.1"/>
</dbReference>
<dbReference type="Gene3D" id="3.90.1170.30">
    <property type="entry name" value="Pyrimidine nucleoside phosphorylase-like, C-terminal domain"/>
    <property type="match status" value="1"/>
</dbReference>
<dbReference type="Gene3D" id="1.20.970.10">
    <property type="entry name" value="Transferase, Pyrimidine Nucleoside Phosphorylase, Chain C"/>
    <property type="match status" value="1"/>
</dbReference>
<keyword evidence="7 12" id="KW-0328">Glycosyltransferase</keyword>
<evidence type="ECO:0000256" key="5">
    <source>
        <dbReference type="ARBA" id="ARBA00011889"/>
    </source>
</evidence>
<dbReference type="InterPro" id="IPR017872">
    <property type="entry name" value="Pyrmidine_PPase_CS"/>
</dbReference>
<evidence type="ECO:0000313" key="13">
    <source>
        <dbReference type="Proteomes" id="UP000623172"/>
    </source>
</evidence>
<dbReference type="InterPro" id="IPR000053">
    <property type="entry name" value="Thymidine/pyrmidine_PPase"/>
</dbReference>
<dbReference type="NCBIfam" id="TIGR02644">
    <property type="entry name" value="Y_phosphoryl"/>
    <property type="match status" value="1"/>
</dbReference>
<accession>A0A926HNQ4</accession>
<feature type="domain" description="Pyrimidine nucleoside phosphorylase C-terminal" evidence="11">
    <location>
        <begin position="342"/>
        <end position="416"/>
    </location>
</feature>
<dbReference type="SUPFAM" id="SSF54680">
    <property type="entry name" value="Pyrimidine nucleoside phosphorylase C-terminal domain"/>
    <property type="match status" value="1"/>
</dbReference>
<dbReference type="GO" id="GO:0004645">
    <property type="term" value="F:1,4-alpha-oligoglucan phosphorylase activity"/>
    <property type="evidence" value="ECO:0007669"/>
    <property type="project" value="InterPro"/>
</dbReference>
<evidence type="ECO:0000256" key="7">
    <source>
        <dbReference type="ARBA" id="ARBA00022676"/>
    </source>
</evidence>
<dbReference type="InterPro" id="IPR017459">
    <property type="entry name" value="Glycosyl_Trfase_fam3_N_dom"/>
</dbReference>
<dbReference type="InterPro" id="IPR000312">
    <property type="entry name" value="Glycosyl_Trfase_fam3"/>
</dbReference>
<comment type="caution">
    <text evidence="12">The sequence shown here is derived from an EMBL/GenBank/DDBJ whole genome shotgun (WGS) entry which is preliminary data.</text>
</comment>
<dbReference type="InterPro" id="IPR036320">
    <property type="entry name" value="Glycosyl_Trfase_fam3_N_dom_sf"/>
</dbReference>
<evidence type="ECO:0000313" key="12">
    <source>
        <dbReference type="EMBL" id="MBC8530403.1"/>
    </source>
</evidence>
<dbReference type="Proteomes" id="UP000623172">
    <property type="component" value="Unassembled WGS sequence"/>
</dbReference>
<evidence type="ECO:0000259" key="11">
    <source>
        <dbReference type="SMART" id="SM00941"/>
    </source>
</evidence>
<comment type="catalytic activity">
    <reaction evidence="9">
        <text>uridine + phosphate = alpha-D-ribose 1-phosphate + uracil</text>
        <dbReference type="Rhea" id="RHEA:24388"/>
        <dbReference type="ChEBI" id="CHEBI:16704"/>
        <dbReference type="ChEBI" id="CHEBI:17568"/>
        <dbReference type="ChEBI" id="CHEBI:43474"/>
        <dbReference type="ChEBI" id="CHEBI:57720"/>
        <dbReference type="EC" id="2.4.2.2"/>
    </reaction>
</comment>
<dbReference type="GO" id="GO:0006206">
    <property type="term" value="P:pyrimidine nucleobase metabolic process"/>
    <property type="evidence" value="ECO:0007669"/>
    <property type="project" value="InterPro"/>
</dbReference>
<dbReference type="InterPro" id="IPR018090">
    <property type="entry name" value="Pyrmidine_PPas_bac/euk"/>
</dbReference>
<evidence type="ECO:0000256" key="9">
    <source>
        <dbReference type="ARBA" id="ARBA00048453"/>
    </source>
</evidence>
<dbReference type="FunFam" id="3.40.1030.10:FF:000003">
    <property type="entry name" value="Pyrimidine-nucleoside phosphorylase"/>
    <property type="match status" value="1"/>
</dbReference>
<dbReference type="SUPFAM" id="SSF47648">
    <property type="entry name" value="Nucleoside phosphorylase/phosphoribosyltransferase N-terminal domain"/>
    <property type="match status" value="1"/>
</dbReference>
<dbReference type="PIRSF" id="PIRSF000478">
    <property type="entry name" value="TP_PyNP"/>
    <property type="match status" value="1"/>
</dbReference>
<dbReference type="EC" id="2.4.2.2" evidence="5"/>
<dbReference type="PROSITE" id="PS00647">
    <property type="entry name" value="THYMID_PHOSPHORYLASE"/>
    <property type="match status" value="1"/>
</dbReference>
<reference evidence="12" key="1">
    <citation type="submission" date="2020-08" db="EMBL/GenBank/DDBJ databases">
        <title>Genome public.</title>
        <authorList>
            <person name="Liu C."/>
            <person name="Sun Q."/>
        </authorList>
    </citation>
    <scope>NUCLEOTIDE SEQUENCE</scope>
    <source>
        <strain evidence="12">NSJ-53</strain>
    </source>
</reference>